<name>A0A2H4IAX7_9CAUD</name>
<accession>A0A2H4IAX7</accession>
<dbReference type="Proteomes" id="UP000240568">
    <property type="component" value="Segment"/>
</dbReference>
<reference evidence="1 2" key="1">
    <citation type="submission" date="2017-04" db="EMBL/GenBank/DDBJ databases">
        <authorList>
            <person name="Afonso C.L."/>
            <person name="Miller P.J."/>
            <person name="Scott M.A."/>
            <person name="Spackman E."/>
            <person name="Goraichik I."/>
            <person name="Dimitrov K.M."/>
            <person name="Suarez D.L."/>
            <person name="Swayne D.E."/>
        </authorList>
    </citation>
    <scope>NUCLEOTIDE SEQUENCE [LARGE SCALE GENOMIC DNA]</scope>
</reference>
<sequence>MESEILTKAERDHYLAEITRYLHPSLQREALLKLTAALDAIIGDSCFAFVDEPTRILIDGRAQEAFQQWASEYPDCPALADKSRFWVKVELRKTLARSSFHMGLSTELCSLYAGNCSVDLTAHIRKWPDHKIRAVYHQAISKEDNSGANSIPL</sequence>
<evidence type="ECO:0000313" key="1">
    <source>
        <dbReference type="EMBL" id="ARW58679.1"/>
    </source>
</evidence>
<gene>
    <name evidence="1" type="ORF">Y3_039</name>
</gene>
<evidence type="ECO:0000313" key="2">
    <source>
        <dbReference type="Proteomes" id="UP000240568"/>
    </source>
</evidence>
<protein>
    <submittedName>
        <fullName evidence="1">Uncharacterized protein</fullName>
    </submittedName>
</protein>
<organism evidence="1 2">
    <name type="scientific">Erwinia phage vB_EamM_Y3</name>
    <dbReference type="NCBI Taxonomy" id="1983553"/>
    <lineage>
        <taxon>Viruses</taxon>
        <taxon>Duplodnaviria</taxon>
        <taxon>Heunggongvirae</taxon>
        <taxon>Uroviricota</taxon>
        <taxon>Caudoviricetes</taxon>
        <taxon>Sasquatchvirus</taxon>
        <taxon>Sasquatchvirus Y3</taxon>
    </lineage>
</organism>
<dbReference type="EMBL" id="KY984068">
    <property type="protein sequence ID" value="ARW58679.1"/>
    <property type="molecule type" value="Genomic_DNA"/>
</dbReference>
<proteinExistence type="predicted"/>
<keyword evidence="2" id="KW-1185">Reference proteome</keyword>